<proteinExistence type="predicted"/>
<accession>A0A1C3WH45</accession>
<keyword evidence="2" id="KW-1185">Reference proteome</keyword>
<organism evidence="1 2">
    <name type="scientific">Rhizobium multihospitium</name>
    <dbReference type="NCBI Taxonomy" id="410764"/>
    <lineage>
        <taxon>Bacteria</taxon>
        <taxon>Pseudomonadati</taxon>
        <taxon>Pseudomonadota</taxon>
        <taxon>Alphaproteobacteria</taxon>
        <taxon>Hyphomicrobiales</taxon>
        <taxon>Rhizobiaceae</taxon>
        <taxon>Rhizobium/Agrobacterium group</taxon>
        <taxon>Rhizobium</taxon>
    </lineage>
</organism>
<evidence type="ECO:0000313" key="2">
    <source>
        <dbReference type="Proteomes" id="UP000199101"/>
    </source>
</evidence>
<dbReference type="STRING" id="410764.GA0061103_5493"/>
<gene>
    <name evidence="1" type="ORF">GA0061103_5493</name>
</gene>
<sequence length="49" mass="5673">MAQLTAIVIAKLGTARPFEKLQWARFLLLAKLRVTFLSHEFGLWRYIGP</sequence>
<name>A0A1C3WH45_9HYPH</name>
<dbReference type="AlphaFoldDB" id="A0A1C3WH45"/>
<dbReference type="EMBL" id="FMAG01000005">
    <property type="protein sequence ID" value="SCB39363.1"/>
    <property type="molecule type" value="Genomic_DNA"/>
</dbReference>
<protein>
    <submittedName>
        <fullName evidence="1">Uncharacterized protein</fullName>
    </submittedName>
</protein>
<reference evidence="2" key="1">
    <citation type="submission" date="2016-08" db="EMBL/GenBank/DDBJ databases">
        <authorList>
            <person name="Varghese N."/>
            <person name="Submissions Spin"/>
        </authorList>
    </citation>
    <scope>NUCLEOTIDE SEQUENCE [LARGE SCALE GENOMIC DNA]</scope>
    <source>
        <strain evidence="2">HAMBI 2975</strain>
    </source>
</reference>
<evidence type="ECO:0000313" key="1">
    <source>
        <dbReference type="EMBL" id="SCB39363.1"/>
    </source>
</evidence>
<dbReference type="Proteomes" id="UP000199101">
    <property type="component" value="Unassembled WGS sequence"/>
</dbReference>